<sequence>MNCDKHLLLSIPRVSLVSPVLSSTLQGSRISTFSTIAITTSWHCAMEDPAIEPLNLHEVPAEIEESVERFKLCNSIRKGGMQKNLKSLPLGPILSVDLQAPERAKFNLMSRAPIQF</sequence>
<dbReference type="AlphaFoldDB" id="A0A183BC62"/>
<dbReference type="WBParaSite" id="ECPE_0001684001-mRNA-1">
    <property type="protein sequence ID" value="ECPE_0001684001-mRNA-1"/>
    <property type="gene ID" value="ECPE_0001684001"/>
</dbReference>
<keyword evidence="2" id="KW-1185">Reference proteome</keyword>
<protein>
    <submittedName>
        <fullName evidence="1 3">Uncharacterized protein</fullName>
    </submittedName>
</protein>
<name>A0A183BC62_9TREM</name>
<proteinExistence type="predicted"/>
<gene>
    <name evidence="1" type="ORF">ECPE_LOCUS16797</name>
</gene>
<reference evidence="3" key="1">
    <citation type="submission" date="2016-06" db="UniProtKB">
        <authorList>
            <consortium name="WormBaseParasite"/>
        </authorList>
    </citation>
    <scope>IDENTIFICATION</scope>
</reference>
<accession>A0A183BC62</accession>
<reference evidence="1 2" key="2">
    <citation type="submission" date="2018-11" db="EMBL/GenBank/DDBJ databases">
        <authorList>
            <consortium name="Pathogen Informatics"/>
        </authorList>
    </citation>
    <scope>NUCLEOTIDE SEQUENCE [LARGE SCALE GENOMIC DNA]</scope>
    <source>
        <strain evidence="1 2">Egypt</strain>
    </source>
</reference>
<organism evidence="3">
    <name type="scientific">Echinostoma caproni</name>
    <dbReference type="NCBI Taxonomy" id="27848"/>
    <lineage>
        <taxon>Eukaryota</taxon>
        <taxon>Metazoa</taxon>
        <taxon>Spiralia</taxon>
        <taxon>Lophotrochozoa</taxon>
        <taxon>Platyhelminthes</taxon>
        <taxon>Trematoda</taxon>
        <taxon>Digenea</taxon>
        <taxon>Plagiorchiida</taxon>
        <taxon>Echinostomata</taxon>
        <taxon>Echinostomatoidea</taxon>
        <taxon>Echinostomatidae</taxon>
        <taxon>Echinostoma</taxon>
    </lineage>
</organism>
<evidence type="ECO:0000313" key="2">
    <source>
        <dbReference type="Proteomes" id="UP000272942"/>
    </source>
</evidence>
<evidence type="ECO:0000313" key="1">
    <source>
        <dbReference type="EMBL" id="VDP94069.1"/>
    </source>
</evidence>
<dbReference type="EMBL" id="UZAN01065940">
    <property type="protein sequence ID" value="VDP94069.1"/>
    <property type="molecule type" value="Genomic_DNA"/>
</dbReference>
<evidence type="ECO:0000313" key="3">
    <source>
        <dbReference type="WBParaSite" id="ECPE_0001684001-mRNA-1"/>
    </source>
</evidence>
<dbReference type="Proteomes" id="UP000272942">
    <property type="component" value="Unassembled WGS sequence"/>
</dbReference>